<protein>
    <submittedName>
        <fullName evidence="1">Uncharacterized protein</fullName>
    </submittedName>
</protein>
<organism evidence="1 2">
    <name type="scientific">Elysia crispata</name>
    <name type="common">lettuce slug</name>
    <dbReference type="NCBI Taxonomy" id="231223"/>
    <lineage>
        <taxon>Eukaryota</taxon>
        <taxon>Metazoa</taxon>
        <taxon>Spiralia</taxon>
        <taxon>Lophotrochozoa</taxon>
        <taxon>Mollusca</taxon>
        <taxon>Gastropoda</taxon>
        <taxon>Heterobranchia</taxon>
        <taxon>Euthyneura</taxon>
        <taxon>Panpulmonata</taxon>
        <taxon>Sacoglossa</taxon>
        <taxon>Placobranchoidea</taxon>
        <taxon>Plakobranchidae</taxon>
        <taxon>Elysia</taxon>
    </lineage>
</organism>
<dbReference type="AlphaFoldDB" id="A0AAE0Z2P2"/>
<evidence type="ECO:0000313" key="1">
    <source>
        <dbReference type="EMBL" id="KAK3761673.1"/>
    </source>
</evidence>
<name>A0AAE0Z2P2_9GAST</name>
<dbReference type="Proteomes" id="UP001283361">
    <property type="component" value="Unassembled WGS sequence"/>
</dbReference>
<dbReference type="EMBL" id="JAWDGP010004860">
    <property type="protein sequence ID" value="KAK3761673.1"/>
    <property type="molecule type" value="Genomic_DNA"/>
</dbReference>
<comment type="caution">
    <text evidence="1">The sequence shown here is derived from an EMBL/GenBank/DDBJ whole genome shotgun (WGS) entry which is preliminary data.</text>
</comment>
<proteinExistence type="predicted"/>
<accession>A0AAE0Z2P2</accession>
<evidence type="ECO:0000313" key="2">
    <source>
        <dbReference type="Proteomes" id="UP001283361"/>
    </source>
</evidence>
<keyword evidence="2" id="KW-1185">Reference proteome</keyword>
<reference evidence="1" key="1">
    <citation type="journal article" date="2023" name="G3 (Bethesda)">
        <title>A reference genome for the long-term kleptoplast-retaining sea slug Elysia crispata morphotype clarki.</title>
        <authorList>
            <person name="Eastman K.E."/>
            <person name="Pendleton A.L."/>
            <person name="Shaikh M.A."/>
            <person name="Suttiyut T."/>
            <person name="Ogas R."/>
            <person name="Tomko P."/>
            <person name="Gavelis G."/>
            <person name="Widhalm J.R."/>
            <person name="Wisecaver J.H."/>
        </authorList>
    </citation>
    <scope>NUCLEOTIDE SEQUENCE</scope>
    <source>
        <strain evidence="1">ECLA1</strain>
    </source>
</reference>
<sequence length="131" mass="14357">MMSMLASSRTWETLNLRRSGLSSLEENQMSRGEQLANIISAPELGRQGTQSELVKPSIHSCTIPYLWFPLVECTSQISRPLQKKLEFNLYLEGSNRACNPEHWSAAGALFPPGAGSRPGADIAGNYRSCGT</sequence>
<gene>
    <name evidence="1" type="ORF">RRG08_048067</name>
</gene>